<proteinExistence type="predicted"/>
<dbReference type="STRING" id="1200352.A606_00440"/>
<evidence type="ECO:0000313" key="4">
    <source>
        <dbReference type="Proteomes" id="UP000014809"/>
    </source>
</evidence>
<dbReference type="Gene3D" id="3.40.309.10">
    <property type="entry name" value="Aldehyde Dehydrogenase, Chain A, domain 2"/>
    <property type="match status" value="1"/>
</dbReference>
<accession>S4XGF9</accession>
<reference evidence="3 4" key="1">
    <citation type="submission" date="2012-06" db="EMBL/GenBank/DDBJ databases">
        <title>Complete genome sequence of Corynebacterium terpenotabidum Y-11 (=DSM 44721).</title>
        <authorList>
            <person name="Ruckert C."/>
            <person name="Albersmeier A."/>
            <person name="Al-Dilaimi A."/>
            <person name="Szczepanowski R."/>
            <person name="Kalinowski J."/>
        </authorList>
    </citation>
    <scope>NUCLEOTIDE SEQUENCE [LARGE SCALE GENOMIC DNA]</scope>
    <source>
        <strain evidence="3 4">Y-11</strain>
    </source>
</reference>
<dbReference type="InterPro" id="IPR015590">
    <property type="entry name" value="Aldehyde_DH_dom"/>
</dbReference>
<dbReference type="InterPro" id="IPR016161">
    <property type="entry name" value="Ald_DH/histidinol_DH"/>
</dbReference>
<feature type="domain" description="Aldehyde dehydrogenase" evidence="2">
    <location>
        <begin position="14"/>
        <end position="482"/>
    </location>
</feature>
<dbReference type="PANTHER" id="PTHR43217">
    <property type="entry name" value="SUCCINATE SEMIALDEHYDE DEHYDROGENASE [NAD(P)+] SAD"/>
    <property type="match status" value="1"/>
</dbReference>
<dbReference type="Proteomes" id="UP000014809">
    <property type="component" value="Chromosome"/>
</dbReference>
<evidence type="ECO:0000256" key="1">
    <source>
        <dbReference type="ARBA" id="ARBA00023002"/>
    </source>
</evidence>
<organism evidence="3 4">
    <name type="scientific">Corynebacterium terpenotabidum Y-11</name>
    <dbReference type="NCBI Taxonomy" id="1200352"/>
    <lineage>
        <taxon>Bacteria</taxon>
        <taxon>Bacillati</taxon>
        <taxon>Actinomycetota</taxon>
        <taxon>Actinomycetes</taxon>
        <taxon>Mycobacteriales</taxon>
        <taxon>Corynebacteriaceae</taxon>
        <taxon>Corynebacterium</taxon>
    </lineage>
</organism>
<dbReference type="InterPro" id="IPR047110">
    <property type="entry name" value="GABD/Sad-like"/>
</dbReference>
<dbReference type="RefSeq" id="WP_020440108.1">
    <property type="nucleotide sequence ID" value="NC_021663.1"/>
</dbReference>
<keyword evidence="4" id="KW-1185">Reference proteome</keyword>
<dbReference type="InterPro" id="IPR016160">
    <property type="entry name" value="Ald_DH_CS_CYS"/>
</dbReference>
<name>S4XGF9_9CORY</name>
<dbReference type="OrthoDB" id="6882680at2"/>
<dbReference type="InterPro" id="IPR016163">
    <property type="entry name" value="Ald_DH_C"/>
</dbReference>
<dbReference type="eggNOG" id="COG1012">
    <property type="taxonomic scope" value="Bacteria"/>
</dbReference>
<dbReference type="AlphaFoldDB" id="S4XGF9"/>
<protein>
    <submittedName>
        <fullName evidence="3">Succinic-semialdehyde dehydrogenase</fullName>
    </submittedName>
</protein>
<keyword evidence="1" id="KW-0560">Oxidoreductase</keyword>
<dbReference type="Gene3D" id="3.40.605.10">
    <property type="entry name" value="Aldehyde Dehydrogenase, Chain A, domain 1"/>
    <property type="match status" value="1"/>
</dbReference>
<evidence type="ECO:0000259" key="2">
    <source>
        <dbReference type="Pfam" id="PF00171"/>
    </source>
</evidence>
<dbReference type="KEGG" id="cter:A606_00440"/>
<sequence length="489" mass="52335">MTVTPIASTASPVYRAIDVTTGDILSEYPFATDADITEIVDAAATAFTVWRDVPLLDRIAVVRRIADLFEARAGELALIITEEMGKPLIEARDEAEFSAAIFRYNADHAEEHLADQLLDDAEDSTSWYQKLPVGVVLGVMPWNYPYYQIARFAAPNLLVGNTVLLKHTESVPRSALVTEEIIRTALRDCGFPATGYTNLFATHSQISDIIVDPRVQGVSLTGSERAGAAIAAQAGAALKKAVLELGGSDPYVVLSSADPRAQARAALSQRLENTGQVCNGNKRLIVMADIYEDFVDEIVARAAEYTPADPRLETTGSVAFAADPGTTTPTFGPLSSFAAADRLIDQINRAVDAGATLHTGGTRVTGGEFAAGAYVWPTVLTDVPVGSDIYYEEMFGPVVQVFRVSSDEEALALANNTRFGLGSTVFAGEPGRAEAFAVKVEAGMTGANMTPPEVEYLPFGGVKCSGYGRELGVVGMDEFVNRRLYSVKK</sequence>
<dbReference type="Pfam" id="PF00171">
    <property type="entry name" value="Aldedh"/>
    <property type="match status" value="1"/>
</dbReference>
<dbReference type="GO" id="GO:0004777">
    <property type="term" value="F:succinate-semialdehyde dehydrogenase (NAD+) activity"/>
    <property type="evidence" value="ECO:0007669"/>
    <property type="project" value="TreeGrafter"/>
</dbReference>
<dbReference type="PROSITE" id="PS00070">
    <property type="entry name" value="ALDEHYDE_DEHYDR_CYS"/>
    <property type="match status" value="1"/>
</dbReference>
<gene>
    <name evidence="3" type="ORF">A606_00440</name>
</gene>
<dbReference type="InterPro" id="IPR016162">
    <property type="entry name" value="Ald_DH_N"/>
</dbReference>
<dbReference type="PANTHER" id="PTHR43217:SF2">
    <property type="entry name" value="SUCCINATE-SEMIALDEHYDE DEHYDROGENASE [NADP(+)]"/>
    <property type="match status" value="1"/>
</dbReference>
<dbReference type="PATRIC" id="fig|1200352.3.peg.83"/>
<evidence type="ECO:0000313" key="3">
    <source>
        <dbReference type="EMBL" id="AGP29743.1"/>
    </source>
</evidence>
<dbReference type="HOGENOM" id="CLU_005391_1_0_11"/>
<dbReference type="SUPFAM" id="SSF53720">
    <property type="entry name" value="ALDH-like"/>
    <property type="match status" value="1"/>
</dbReference>
<dbReference type="EMBL" id="CP003696">
    <property type="protein sequence ID" value="AGP29743.1"/>
    <property type="molecule type" value="Genomic_DNA"/>
</dbReference>